<name>A0A645EHU8_9ZZZZ</name>
<reference evidence="1" key="1">
    <citation type="submission" date="2019-08" db="EMBL/GenBank/DDBJ databases">
        <authorList>
            <person name="Kucharzyk K."/>
            <person name="Murdoch R.W."/>
            <person name="Higgins S."/>
            <person name="Loffler F."/>
        </authorList>
    </citation>
    <scope>NUCLEOTIDE SEQUENCE</scope>
</reference>
<accession>A0A645EHU8</accession>
<proteinExistence type="predicted"/>
<gene>
    <name evidence="1" type="ORF">SDC9_148040</name>
</gene>
<sequence length="158" mass="18736">MRKRRQLDAACRAQERIVVADHRIIFRNPFAHVSKRLDQALRHFIVVADDAGDFLIARQFLPNRLENLRLRLCCVRVDIFRIEICTHLFVGFDEAFHAVLPLQVIDFRDQRQMLMALLEQMFRSEIARFRVIDANERDRQFLIVGIDHDDRYAAFLEG</sequence>
<dbReference type="EMBL" id="VSSQ01046867">
    <property type="protein sequence ID" value="MPN00842.1"/>
    <property type="molecule type" value="Genomic_DNA"/>
</dbReference>
<comment type="caution">
    <text evidence="1">The sequence shown here is derived from an EMBL/GenBank/DDBJ whole genome shotgun (WGS) entry which is preliminary data.</text>
</comment>
<organism evidence="1">
    <name type="scientific">bioreactor metagenome</name>
    <dbReference type="NCBI Taxonomy" id="1076179"/>
    <lineage>
        <taxon>unclassified sequences</taxon>
        <taxon>metagenomes</taxon>
        <taxon>ecological metagenomes</taxon>
    </lineage>
</organism>
<protein>
    <submittedName>
        <fullName evidence="1">Uncharacterized protein</fullName>
    </submittedName>
</protein>
<dbReference type="AlphaFoldDB" id="A0A645EHU8"/>
<evidence type="ECO:0000313" key="1">
    <source>
        <dbReference type="EMBL" id="MPN00842.1"/>
    </source>
</evidence>